<dbReference type="PANTHER" id="PTHR43214">
    <property type="entry name" value="TWO-COMPONENT RESPONSE REGULATOR"/>
    <property type="match status" value="1"/>
</dbReference>
<dbReference type="CDD" id="cd06170">
    <property type="entry name" value="LuxR_C_like"/>
    <property type="match status" value="1"/>
</dbReference>
<dbReference type="SMART" id="SM00421">
    <property type="entry name" value="HTH_LUXR"/>
    <property type="match status" value="1"/>
</dbReference>
<dbReference type="SUPFAM" id="SSF52172">
    <property type="entry name" value="CheY-like"/>
    <property type="match status" value="1"/>
</dbReference>
<evidence type="ECO:0000256" key="3">
    <source>
        <dbReference type="PROSITE-ProRule" id="PRU00169"/>
    </source>
</evidence>
<dbReference type="PROSITE" id="PS50043">
    <property type="entry name" value="HTH_LUXR_2"/>
    <property type="match status" value="1"/>
</dbReference>
<keyword evidence="7" id="KW-1185">Reference proteome</keyword>
<dbReference type="CDD" id="cd17535">
    <property type="entry name" value="REC_NarL-like"/>
    <property type="match status" value="1"/>
</dbReference>
<dbReference type="Gene3D" id="3.40.50.2300">
    <property type="match status" value="1"/>
</dbReference>
<keyword evidence="1 3" id="KW-0597">Phosphoprotein</keyword>
<dbReference type="InterPro" id="IPR001789">
    <property type="entry name" value="Sig_transdc_resp-reg_receiver"/>
</dbReference>
<evidence type="ECO:0000313" key="6">
    <source>
        <dbReference type="EMBL" id="QNE88655.1"/>
    </source>
</evidence>
<protein>
    <submittedName>
        <fullName evidence="6">Response regulator transcription factor</fullName>
    </submittedName>
</protein>
<dbReference type="EMBL" id="CP059404">
    <property type="protein sequence ID" value="QNE88655.1"/>
    <property type="molecule type" value="Genomic_DNA"/>
</dbReference>
<dbReference type="PROSITE" id="PS50110">
    <property type="entry name" value="RESPONSE_REGULATORY"/>
    <property type="match status" value="1"/>
</dbReference>
<dbReference type="Proteomes" id="UP000515743">
    <property type="component" value="Chromosome"/>
</dbReference>
<dbReference type="InterPro" id="IPR011006">
    <property type="entry name" value="CheY-like_superfamily"/>
</dbReference>
<keyword evidence="2" id="KW-0238">DNA-binding</keyword>
<dbReference type="GO" id="GO:0003677">
    <property type="term" value="F:DNA binding"/>
    <property type="evidence" value="ECO:0007669"/>
    <property type="project" value="UniProtKB-KW"/>
</dbReference>
<dbReference type="InterPro" id="IPR000792">
    <property type="entry name" value="Tscrpt_reg_LuxR_C"/>
</dbReference>
<reference evidence="6 7" key="1">
    <citation type="submission" date="2020-07" db="EMBL/GenBank/DDBJ databases">
        <title>Complete genome and description of Corynebacterium incognita strain Marseille-Q3630 sp. nov.</title>
        <authorList>
            <person name="Boxberger M."/>
        </authorList>
    </citation>
    <scope>NUCLEOTIDE SEQUENCE [LARGE SCALE GENOMIC DNA]</scope>
    <source>
        <strain evidence="6 7">Marseille-Q3630</strain>
    </source>
</reference>
<dbReference type="SUPFAM" id="SSF46894">
    <property type="entry name" value="C-terminal effector domain of the bipartite response regulators"/>
    <property type="match status" value="1"/>
</dbReference>
<dbReference type="Pfam" id="PF00196">
    <property type="entry name" value="GerE"/>
    <property type="match status" value="1"/>
</dbReference>
<feature type="modified residue" description="4-aspartylphosphate" evidence="3">
    <location>
        <position position="55"/>
    </location>
</feature>
<dbReference type="KEGG" id="cik:H0194_05950"/>
<dbReference type="GO" id="GO:0006355">
    <property type="term" value="P:regulation of DNA-templated transcription"/>
    <property type="evidence" value="ECO:0007669"/>
    <property type="project" value="InterPro"/>
</dbReference>
<dbReference type="InterPro" id="IPR016032">
    <property type="entry name" value="Sig_transdc_resp-reg_C-effctor"/>
</dbReference>
<name>A0A7G7CM39_9CORY</name>
<dbReference type="SMART" id="SM00448">
    <property type="entry name" value="REC"/>
    <property type="match status" value="1"/>
</dbReference>
<dbReference type="AlphaFoldDB" id="A0A7G7CM39"/>
<feature type="domain" description="Response regulatory" evidence="5">
    <location>
        <begin position="4"/>
        <end position="120"/>
    </location>
</feature>
<dbReference type="RefSeq" id="WP_185175045.1">
    <property type="nucleotide sequence ID" value="NZ_CP059404.1"/>
</dbReference>
<evidence type="ECO:0000256" key="2">
    <source>
        <dbReference type="ARBA" id="ARBA00023125"/>
    </source>
</evidence>
<feature type="domain" description="HTH luxR-type" evidence="4">
    <location>
        <begin position="140"/>
        <end position="205"/>
    </location>
</feature>
<dbReference type="GO" id="GO:0000160">
    <property type="term" value="P:phosphorelay signal transduction system"/>
    <property type="evidence" value="ECO:0007669"/>
    <property type="project" value="InterPro"/>
</dbReference>
<accession>A0A7G7CM39</accession>
<organism evidence="6 7">
    <name type="scientific">Corynebacterium incognita</name>
    <dbReference type="NCBI Taxonomy" id="2754725"/>
    <lineage>
        <taxon>Bacteria</taxon>
        <taxon>Bacillati</taxon>
        <taxon>Actinomycetota</taxon>
        <taxon>Actinomycetes</taxon>
        <taxon>Mycobacteriales</taxon>
        <taxon>Corynebacteriaceae</taxon>
        <taxon>Corynebacterium</taxon>
    </lineage>
</organism>
<sequence length="226" mass="24406">MPKRIILIDDHEMLLRGLSLIFDTIDTCDVVATTTDGARISALISTHSPDVVVTDAVMPRFSGLDVVKTCAQHHPDVPVIVLTTFDDESLVRSLMESGAAGYVLKDISAEDLADAVAAVSAGGIVLDPRIARFLHRSRAPQSGVTTLTHAEKQVAELVAQGKNNKDIAAALFLAEGTVKNHVSTLLRKMHAPDRTALALDLARAFGYLVEPFRSSQLLTRCRDSLR</sequence>
<gene>
    <name evidence="6" type="ORF">H0194_05950</name>
</gene>
<evidence type="ECO:0000259" key="5">
    <source>
        <dbReference type="PROSITE" id="PS50110"/>
    </source>
</evidence>
<evidence type="ECO:0000259" key="4">
    <source>
        <dbReference type="PROSITE" id="PS50043"/>
    </source>
</evidence>
<evidence type="ECO:0000313" key="7">
    <source>
        <dbReference type="Proteomes" id="UP000515743"/>
    </source>
</evidence>
<evidence type="ECO:0000256" key="1">
    <source>
        <dbReference type="ARBA" id="ARBA00022553"/>
    </source>
</evidence>
<dbReference type="Pfam" id="PF00072">
    <property type="entry name" value="Response_reg"/>
    <property type="match status" value="1"/>
</dbReference>
<dbReference type="InterPro" id="IPR039420">
    <property type="entry name" value="WalR-like"/>
</dbReference>
<proteinExistence type="predicted"/>
<dbReference type="PRINTS" id="PR00038">
    <property type="entry name" value="HTHLUXR"/>
</dbReference>
<dbReference type="InterPro" id="IPR058245">
    <property type="entry name" value="NreC/VraR/RcsB-like_REC"/>
</dbReference>